<accession>A0A0J7YPU0</accession>
<organism evidence="1 2">
    <name type="scientific">Beta vulgaris subsp. vulgaris</name>
    <name type="common">Beet</name>
    <dbReference type="NCBI Taxonomy" id="3555"/>
    <lineage>
        <taxon>Eukaryota</taxon>
        <taxon>Viridiplantae</taxon>
        <taxon>Streptophyta</taxon>
        <taxon>Embryophyta</taxon>
        <taxon>Tracheophyta</taxon>
        <taxon>Spermatophyta</taxon>
        <taxon>Magnoliopsida</taxon>
        <taxon>eudicotyledons</taxon>
        <taxon>Gunneridae</taxon>
        <taxon>Pentapetalae</taxon>
        <taxon>Caryophyllales</taxon>
        <taxon>Chenopodiaceae</taxon>
        <taxon>Betoideae</taxon>
        <taxon>Beta</taxon>
    </lineage>
</organism>
<proteinExistence type="predicted"/>
<dbReference type="Gramene" id="KMS65178">
    <property type="protein sequence ID" value="KMS65178"/>
    <property type="gene ID" value="BVRB_038620"/>
</dbReference>
<gene>
    <name evidence="1" type="ORF">BVRB_038620</name>
</gene>
<dbReference type="EMBL" id="KQ113326">
    <property type="protein sequence ID" value="KMS65178.1"/>
    <property type="molecule type" value="Genomic_DNA"/>
</dbReference>
<evidence type="ECO:0000313" key="2">
    <source>
        <dbReference type="Proteomes" id="UP000035740"/>
    </source>
</evidence>
<reference evidence="1 2" key="1">
    <citation type="journal article" date="2014" name="Nature">
        <title>The genome of the recently domesticated crop plant sugar beet (Beta vulgaris).</title>
        <authorList>
            <person name="Dohm J.C."/>
            <person name="Minoche A.E."/>
            <person name="Holtgrawe D."/>
            <person name="Capella-Gutierrez S."/>
            <person name="Zakrzewski F."/>
            <person name="Tafer H."/>
            <person name="Rupp O."/>
            <person name="Sorensen T.R."/>
            <person name="Stracke R."/>
            <person name="Reinhardt R."/>
            <person name="Goesmann A."/>
            <person name="Kraft T."/>
            <person name="Schulz B."/>
            <person name="Stadler P.F."/>
            <person name="Schmidt T."/>
            <person name="Gabaldon T."/>
            <person name="Lehrach H."/>
            <person name="Weisshaar B."/>
            <person name="Himmelbauer H."/>
        </authorList>
    </citation>
    <scope>NUCLEOTIDE SEQUENCE [LARGE SCALE GENOMIC DNA]</scope>
    <source>
        <tissue evidence="1">Taproot</tissue>
    </source>
</reference>
<protein>
    <submittedName>
        <fullName evidence="1">Uncharacterized protein</fullName>
    </submittedName>
</protein>
<keyword evidence="2" id="KW-1185">Reference proteome</keyword>
<evidence type="ECO:0000313" key="1">
    <source>
        <dbReference type="EMBL" id="KMS65178.1"/>
    </source>
</evidence>
<dbReference type="AlphaFoldDB" id="A0A0J7YPU0"/>
<name>A0A0J7YPU0_BETVV</name>
<dbReference type="Proteomes" id="UP000035740">
    <property type="component" value="Unassembled WGS sequence"/>
</dbReference>
<sequence length="74" mass="8207">MASKSTDSKEQLIQFAKDFRALLQSDPQNPSKAARRWANFSSGKCTACTVSEACPACTIAKKNAKSRRQVFTFF</sequence>